<dbReference type="AlphaFoldDB" id="A0A0C9US18"/>
<feature type="compositionally biased region" description="Polar residues" evidence="2">
    <location>
        <begin position="123"/>
        <end position="133"/>
    </location>
</feature>
<sequence>MSQASSSSNVTELLLCFRNQQAKHNEHRMEVGTRHLLCLPPERFSFTRDEILDHIHEAWPHVGNYITEISDERNALEKELFQEKSDNHQLCDDMDDLQERIQDLETQLMSLRVTNISSECSPMLTSPTESPSVIVSPHPLASPEKGTYSHKHPRKLAEDSSFRNYVLIHDE</sequence>
<evidence type="ECO:0000313" key="3">
    <source>
        <dbReference type="EMBL" id="KIJ28000.1"/>
    </source>
</evidence>
<dbReference type="EMBL" id="KN837318">
    <property type="protein sequence ID" value="KIJ28000.1"/>
    <property type="molecule type" value="Genomic_DNA"/>
</dbReference>
<evidence type="ECO:0000256" key="1">
    <source>
        <dbReference type="SAM" id="Coils"/>
    </source>
</evidence>
<dbReference type="HOGENOM" id="CLU_037356_2_1_1"/>
<feature type="region of interest" description="Disordered" evidence="2">
    <location>
        <begin position="123"/>
        <end position="155"/>
    </location>
</feature>
<evidence type="ECO:0000256" key="2">
    <source>
        <dbReference type="SAM" id="MobiDB-lite"/>
    </source>
</evidence>
<name>A0A0C9US18_SPHS4</name>
<keyword evidence="1" id="KW-0175">Coiled coil</keyword>
<reference evidence="3 4" key="1">
    <citation type="submission" date="2014-06" db="EMBL/GenBank/DDBJ databases">
        <title>Evolutionary Origins and Diversification of the Mycorrhizal Mutualists.</title>
        <authorList>
            <consortium name="DOE Joint Genome Institute"/>
            <consortium name="Mycorrhizal Genomics Consortium"/>
            <person name="Kohler A."/>
            <person name="Kuo A."/>
            <person name="Nagy L.G."/>
            <person name="Floudas D."/>
            <person name="Copeland A."/>
            <person name="Barry K.W."/>
            <person name="Cichocki N."/>
            <person name="Veneault-Fourrey C."/>
            <person name="LaButti K."/>
            <person name="Lindquist E.A."/>
            <person name="Lipzen A."/>
            <person name="Lundell T."/>
            <person name="Morin E."/>
            <person name="Murat C."/>
            <person name="Riley R."/>
            <person name="Ohm R."/>
            <person name="Sun H."/>
            <person name="Tunlid A."/>
            <person name="Henrissat B."/>
            <person name="Grigoriev I.V."/>
            <person name="Hibbett D.S."/>
            <person name="Martin F."/>
        </authorList>
    </citation>
    <scope>NUCLEOTIDE SEQUENCE [LARGE SCALE GENOMIC DNA]</scope>
    <source>
        <strain evidence="3 4">SS14</strain>
    </source>
</reference>
<keyword evidence="4" id="KW-1185">Reference proteome</keyword>
<protein>
    <submittedName>
        <fullName evidence="3">Uncharacterized protein</fullName>
    </submittedName>
</protein>
<dbReference type="OrthoDB" id="244061at2759"/>
<evidence type="ECO:0000313" key="4">
    <source>
        <dbReference type="Proteomes" id="UP000054279"/>
    </source>
</evidence>
<organism evidence="3 4">
    <name type="scientific">Sphaerobolus stellatus (strain SS14)</name>
    <dbReference type="NCBI Taxonomy" id="990650"/>
    <lineage>
        <taxon>Eukaryota</taxon>
        <taxon>Fungi</taxon>
        <taxon>Dikarya</taxon>
        <taxon>Basidiomycota</taxon>
        <taxon>Agaricomycotina</taxon>
        <taxon>Agaricomycetes</taxon>
        <taxon>Phallomycetidae</taxon>
        <taxon>Geastrales</taxon>
        <taxon>Sphaerobolaceae</taxon>
        <taxon>Sphaerobolus</taxon>
    </lineage>
</organism>
<gene>
    <name evidence="3" type="ORF">M422DRAFT_270768</name>
</gene>
<proteinExistence type="predicted"/>
<dbReference type="Proteomes" id="UP000054279">
    <property type="component" value="Unassembled WGS sequence"/>
</dbReference>
<feature type="coiled-coil region" evidence="1">
    <location>
        <begin position="66"/>
        <end position="114"/>
    </location>
</feature>
<accession>A0A0C9US18</accession>